<dbReference type="SUPFAM" id="SSF47240">
    <property type="entry name" value="Ferritin-like"/>
    <property type="match status" value="1"/>
</dbReference>
<reference evidence="4" key="1">
    <citation type="submission" date="2009-01" db="EMBL/GenBank/DDBJ databases">
        <title>Complete sequence of chromosome Cyanothece sp. PCC 7425.</title>
        <authorList>
            <consortium name="US DOE Joint Genome Institute"/>
            <person name="Lucas S."/>
            <person name="Copeland A."/>
            <person name="Lapidus A."/>
            <person name="Glavina del Rio T."/>
            <person name="Dalin E."/>
            <person name="Tice H."/>
            <person name="Bruce D."/>
            <person name="Goodwin L."/>
            <person name="Pitluck S."/>
            <person name="Sims D."/>
            <person name="Meineke L."/>
            <person name="Brettin T."/>
            <person name="Detter J.C."/>
            <person name="Han C."/>
            <person name="Larimer F."/>
            <person name="Land M."/>
            <person name="Hauser L."/>
            <person name="Kyrpides N."/>
            <person name="Ovchinnikova G."/>
            <person name="Liberton M."/>
            <person name="Stoeckel J."/>
            <person name="Banerjee A."/>
            <person name="Singh A."/>
            <person name="Page L."/>
            <person name="Sato H."/>
            <person name="Zhao L."/>
            <person name="Sherman L."/>
            <person name="Pakrasi H."/>
            <person name="Richardson P."/>
        </authorList>
    </citation>
    <scope>NUCLEOTIDE SEQUENCE</scope>
    <source>
        <strain evidence="4">PCC 7425</strain>
    </source>
</reference>
<proteinExistence type="inferred from homology"/>
<dbReference type="PIRSF" id="PIRSF005900">
    <property type="entry name" value="Dps"/>
    <property type="match status" value="1"/>
</dbReference>
<dbReference type="Gene3D" id="1.20.1260.10">
    <property type="match status" value="1"/>
</dbReference>
<dbReference type="CDD" id="cd01043">
    <property type="entry name" value="DPS"/>
    <property type="match status" value="1"/>
</dbReference>
<dbReference type="eggNOG" id="COG0783">
    <property type="taxonomic scope" value="Bacteria"/>
</dbReference>
<dbReference type="InterPro" id="IPR008331">
    <property type="entry name" value="Ferritin_DPS_dom"/>
</dbReference>
<gene>
    <name evidence="4" type="ordered locus">Cyan7425_1007</name>
</gene>
<dbReference type="GO" id="GO:0016722">
    <property type="term" value="F:oxidoreductase activity, acting on metal ions"/>
    <property type="evidence" value="ECO:0007669"/>
    <property type="project" value="InterPro"/>
</dbReference>
<dbReference type="EMBL" id="CP001344">
    <property type="protein sequence ID" value="ACL43393.1"/>
    <property type="molecule type" value="Genomic_DNA"/>
</dbReference>
<dbReference type="HOGENOM" id="CLU_098183_2_1_3"/>
<dbReference type="STRING" id="395961.Cyan7425_1007"/>
<evidence type="ECO:0000256" key="1">
    <source>
        <dbReference type="ARBA" id="ARBA00009497"/>
    </source>
</evidence>
<protein>
    <submittedName>
        <fullName evidence="4">Ferritin Dps family protein</fullName>
    </submittedName>
</protein>
<name>B8HXV4_CYAP4</name>
<dbReference type="KEGG" id="cyn:Cyan7425_1007"/>
<evidence type="ECO:0000256" key="2">
    <source>
        <dbReference type="RuleBase" id="RU003875"/>
    </source>
</evidence>
<dbReference type="PRINTS" id="PR01346">
    <property type="entry name" value="HELNAPAPROT"/>
</dbReference>
<dbReference type="PROSITE" id="PS00819">
    <property type="entry name" value="DPS_2"/>
    <property type="match status" value="1"/>
</dbReference>
<dbReference type="InterPro" id="IPR009078">
    <property type="entry name" value="Ferritin-like_SF"/>
</dbReference>
<accession>B8HXV4</accession>
<evidence type="ECO:0000259" key="3">
    <source>
        <dbReference type="Pfam" id="PF00210"/>
    </source>
</evidence>
<comment type="similarity">
    <text evidence="1 2">Belongs to the Dps family.</text>
</comment>
<evidence type="ECO:0000313" key="4">
    <source>
        <dbReference type="EMBL" id="ACL43393.1"/>
    </source>
</evidence>
<dbReference type="InterPro" id="IPR002177">
    <property type="entry name" value="DPS_DNA-bd"/>
</dbReference>
<sequence length="159" mass="17684">MTATLSNQKTELIQALNRQQANTLIAYLNYKKYHWLTFGPLFRDVHLLFDDQGSEVFAMLDELAERSLMLDGTPVADPADYLPKATVKPSVGGLSVADMISEAIATHELIIAEMHQDADTATNAGDIGTADLYTRLVQVHQKHRWFLKELLKKGDGLVS</sequence>
<dbReference type="OrthoDB" id="9797023at2"/>
<dbReference type="InterPro" id="IPR023188">
    <property type="entry name" value="DPS_DNA-bd_CS"/>
</dbReference>
<dbReference type="PANTHER" id="PTHR42932">
    <property type="entry name" value="GENERAL STRESS PROTEIN 20U"/>
    <property type="match status" value="1"/>
</dbReference>
<dbReference type="GO" id="GO:0008199">
    <property type="term" value="F:ferric iron binding"/>
    <property type="evidence" value="ECO:0007669"/>
    <property type="project" value="InterPro"/>
</dbReference>
<dbReference type="PANTHER" id="PTHR42932:SF1">
    <property type="entry name" value="GENERAL STRESS PROTEIN 20U"/>
    <property type="match status" value="1"/>
</dbReference>
<dbReference type="Pfam" id="PF00210">
    <property type="entry name" value="Ferritin"/>
    <property type="match status" value="1"/>
</dbReference>
<feature type="domain" description="Ferritin/DPS" evidence="3">
    <location>
        <begin position="13"/>
        <end position="154"/>
    </location>
</feature>
<dbReference type="InterPro" id="IPR012347">
    <property type="entry name" value="Ferritin-like"/>
</dbReference>
<dbReference type="AlphaFoldDB" id="B8HXV4"/>
<organism evidence="4">
    <name type="scientific">Cyanothece sp. (strain PCC 7425 / ATCC 29141)</name>
    <dbReference type="NCBI Taxonomy" id="395961"/>
    <lineage>
        <taxon>Bacteria</taxon>
        <taxon>Bacillati</taxon>
        <taxon>Cyanobacteriota</taxon>
        <taxon>Cyanophyceae</taxon>
        <taxon>Gomontiellales</taxon>
        <taxon>Cyanothecaceae</taxon>
        <taxon>Cyanothece</taxon>
    </lineage>
</organism>